<dbReference type="RefSeq" id="WP_094533246.1">
    <property type="nucleotide sequence ID" value="NZ_NHPJ01000103.1"/>
</dbReference>
<accession>A0A256IFW7</accession>
<feature type="region of interest" description="Disordered" evidence="1">
    <location>
        <begin position="1"/>
        <end position="82"/>
    </location>
</feature>
<dbReference type="GO" id="GO:0008817">
    <property type="term" value="F:corrinoid adenosyltransferase activity"/>
    <property type="evidence" value="ECO:0007669"/>
    <property type="project" value="InterPro"/>
</dbReference>
<dbReference type="EMBL" id="NHPJ01000103">
    <property type="protein sequence ID" value="OYR55448.1"/>
    <property type="molecule type" value="Genomic_DNA"/>
</dbReference>
<dbReference type="AlphaFoldDB" id="A0A256IFW7"/>
<evidence type="ECO:0000313" key="2">
    <source>
        <dbReference type="EMBL" id="OYR55448.1"/>
    </source>
</evidence>
<dbReference type="InterPro" id="IPR003724">
    <property type="entry name" value="CblAdoTrfase_CobA"/>
</dbReference>
<gene>
    <name evidence="2" type="ORF">DJ70_11780</name>
</gene>
<evidence type="ECO:0000313" key="3">
    <source>
        <dbReference type="Proteomes" id="UP000216308"/>
    </source>
</evidence>
<dbReference type="GO" id="GO:0005524">
    <property type="term" value="F:ATP binding"/>
    <property type="evidence" value="ECO:0007669"/>
    <property type="project" value="InterPro"/>
</dbReference>
<feature type="compositionally biased region" description="Gly residues" evidence="1">
    <location>
        <begin position="21"/>
        <end position="30"/>
    </location>
</feature>
<dbReference type="PANTHER" id="PTHR46638:SF1">
    <property type="entry name" value="CORRINOID ADENOSYLTRANSFERASE"/>
    <property type="match status" value="1"/>
</dbReference>
<name>A0A256IFW7_9EURY</name>
<feature type="compositionally biased region" description="Low complexity" evidence="1">
    <location>
        <begin position="31"/>
        <end position="40"/>
    </location>
</feature>
<keyword evidence="2" id="KW-0808">Transferase</keyword>
<proteinExistence type="predicted"/>
<protein>
    <submittedName>
        <fullName evidence="2">Cob(I)alamin adenolsyltransferase</fullName>
    </submittedName>
</protein>
<dbReference type="Proteomes" id="UP000216308">
    <property type="component" value="Unassembled WGS sequence"/>
</dbReference>
<dbReference type="PANTHER" id="PTHR46638">
    <property type="entry name" value="CORRINOID ADENOSYLTRANSFERASE"/>
    <property type="match status" value="1"/>
</dbReference>
<organism evidence="2 3">
    <name type="scientific">Halorubrum halodurans</name>
    <dbReference type="NCBI Taxonomy" id="1383851"/>
    <lineage>
        <taxon>Archaea</taxon>
        <taxon>Methanobacteriati</taxon>
        <taxon>Methanobacteriota</taxon>
        <taxon>Stenosarchaea group</taxon>
        <taxon>Halobacteria</taxon>
        <taxon>Halobacteriales</taxon>
        <taxon>Haloferacaceae</taxon>
        <taxon>Halorubrum</taxon>
    </lineage>
</organism>
<evidence type="ECO:0000256" key="1">
    <source>
        <dbReference type="SAM" id="MobiDB-lite"/>
    </source>
</evidence>
<dbReference type="GO" id="GO:0009236">
    <property type="term" value="P:cobalamin biosynthetic process"/>
    <property type="evidence" value="ECO:0007669"/>
    <property type="project" value="InterPro"/>
</dbReference>
<dbReference type="Pfam" id="PF02572">
    <property type="entry name" value="CobA_CobO_BtuR"/>
    <property type="match status" value="1"/>
</dbReference>
<comment type="caution">
    <text evidence="2">The sequence shown here is derived from an EMBL/GenBank/DDBJ whole genome shotgun (WGS) entry which is preliminary data.</text>
</comment>
<reference evidence="2 3" key="1">
    <citation type="journal article" date="2014" name="Front. Microbiol.">
        <title>Population and genomic analysis of the genus Halorubrum.</title>
        <authorList>
            <person name="Fullmer M.S."/>
            <person name="Soucy S.M."/>
            <person name="Swithers K.S."/>
            <person name="Makkay A.M."/>
            <person name="Wheeler R."/>
            <person name="Ventosa A."/>
            <person name="Gogarten J.P."/>
            <person name="Papke R.T."/>
        </authorList>
    </citation>
    <scope>NUCLEOTIDE SEQUENCE [LARGE SCALE GENOMIC DNA]</scope>
    <source>
        <strain evidence="2 3">Cb34</strain>
    </source>
</reference>
<dbReference type="InterPro" id="IPR027417">
    <property type="entry name" value="P-loop_NTPase"/>
</dbReference>
<keyword evidence="3" id="KW-1185">Reference proteome</keyword>
<dbReference type="SUPFAM" id="SSF52540">
    <property type="entry name" value="P-loop containing nucleoside triphosphate hydrolases"/>
    <property type="match status" value="1"/>
</dbReference>
<sequence length="281" mass="29865">MSNETAGRAESEERIEVEGPNGAGVDGAGTDGTSVDGIGADDARTDDADADEEGDVPDREAVRRNTPGRGITPDADPIEPGAPEEFGLVQVWWGDGKGKTTAAFGMGARAVGHGHRVHMLQFMKGGADSVEAVRGEYNAIRALPGYSFENTGHYGWHGMADGSADDDHERDARAGLERARELIDAAGEAALDDPIPLDAEPDAGVHMLILDEILYAADRDLIAPEEVLDLVDRKPDGLELVLTGSHERPAYLADAADLISHVSKEKHPIDAGQRARRGTEY</sequence>
<feature type="compositionally biased region" description="Basic and acidic residues" evidence="1">
    <location>
        <begin position="7"/>
        <end position="17"/>
    </location>
</feature>
<dbReference type="Gene3D" id="3.40.50.300">
    <property type="entry name" value="P-loop containing nucleotide triphosphate hydrolases"/>
    <property type="match status" value="1"/>
</dbReference>
<dbReference type="OrthoDB" id="24392at2157"/>